<evidence type="ECO:0000256" key="5">
    <source>
        <dbReference type="ARBA" id="ARBA00022553"/>
    </source>
</evidence>
<dbReference type="Pfam" id="PF00109">
    <property type="entry name" value="ketoacyl-synt"/>
    <property type="match status" value="2"/>
</dbReference>
<keyword evidence="8" id="KW-0443">Lipid metabolism</keyword>
<keyword evidence="10" id="KW-0456">Lyase</keyword>
<dbReference type="Gene3D" id="3.30.70.3290">
    <property type="match status" value="1"/>
</dbReference>
<dbReference type="Gene3D" id="3.40.47.10">
    <property type="match status" value="2"/>
</dbReference>
<dbReference type="InterPro" id="IPR013114">
    <property type="entry name" value="FabA_FabZ"/>
</dbReference>
<dbReference type="Pfam" id="PF02801">
    <property type="entry name" value="Ketoacyl-synt_C"/>
    <property type="match status" value="2"/>
</dbReference>
<evidence type="ECO:0000256" key="1">
    <source>
        <dbReference type="ARBA" id="ARBA00005194"/>
    </source>
</evidence>
<dbReference type="CDD" id="cd00833">
    <property type="entry name" value="PKS"/>
    <property type="match status" value="2"/>
</dbReference>
<sequence>MENKKEKIAVIGMGGLFPGSETLDGFWQNLLDNKDLVTKSDEGTFGTSPEGFYHTEKGKLDKCYALRGGYVRNFQFDAEDYLLPSNLLAKQDDQFKWSLHVAKEALKHSGYWKKDTLEKSGVILGNLSFPTRYSRQILSSVYAEMAEEMVSELTGDKLAINAHKTEYPADINDTLITNAPAALIAQAVGMKGMNYSLDAACASSLYAVKLACDELHTGRADMMLAGAVSGSDPLFIHMGFSYFHAYARMNEKSAPMDSASGGLTSAEGAGMVVLKRLSDAKRDGDNILAVIDAVGLSNDGKGKFLLSPNPKGQKLAFERAYEQTDLTPEQIDYLECHATGTPLGDNTEINSIEDFFANGDHKAPYMGSIKSNMGHLLTAAGMTGMLKVILAMQKQMIPATIKIDSPLKSEQGKISSDQMIRENSSWKSKGEKPHAGINAFGFGGTNAHMVLSAYEDERYIAPEKTEVEKQELAIVGMDMHFGNCESLEDFYLSLFNGEQHFRPLPERRWKGMEKLQTVRKQLGLKDGEEVQGAWLEEYDLDLLRFKIQPKEAERLTLQQTIMLKVADKAMKDANLTSWEGKASNVAVITAMESELEIHHRMGRWDLCWQVNEALEKAGFNIDQAKESALTDVLKDAIFPAYEDHSPSEHTGFIGNIISSRISALCDFTGPSFTVSSNENAVYKALEVARNLLAMKEVDAVVLGAVDLTGSMESVLSRHMLNPLNKGANSLSWNKGSDGWTIGEGAGAIVLKRAEDADEDRVYAKIDGIAITQSPVTDLRGQADAQSIHDTVKDLYSNKNIRPTDIGLLEVSGSGVASEDQAEIEGLSSLFKKAEPIFPGMPTYPTCALGSAKAHLGHTFAASGILSLIKTSLSLYHRFIPGVPQWQAPKQADKLEDSAFYVQGTSTPWLPEFMQDTLRAGVNGIASDGSFAHVLMSEADHPKENEKGAYLRKGGERLLPLFADSVDGLQNELARIESEIEDNDFRTIADKACEDFVNAIAKGEILVIVAKDSTELKKEIAFFKKGIQFAVKGNKPLQTPGGSYYTPKPLGKDGKLAWMYPGAGSAYPYLGSALFQAFPHLYDFLKGRVNHLSTAIFGAELYPRTLVTLDEDQKKQQARRLRSMALPMMAAGCSYSAMLTEVFQNKMNVKGDAAFGYSMGETSSMLYCQNIWDAHYIDEKFIHSPVFQEKVGGRLTLLAEHWGVKPKEARELWTSKLINIPKGIAGYATLEEWYRAEIEGKEERIFLSFINLDTEIVLSGDRRDLDRVLEAHGIQAMEIRNNNVVHHEFVRKITDELIVMHDLPIESKPDLKYYSGVTAQPLELDSKILAENAKEVCCQEVNLPKLVRQIHADGHTLFMEAGANATLCRWVNDILPKDEHVVIPTDRKGAGVLRNLCATTAMLLAHGMDADISAYYESQEEKDSRKKKQLKITLRTGGKPYQSAFTEENKKKFAFTEAEKPALVAQEVQEPVLEMAGAEPNSIAVSEPIKEIQNTDNFSNDMIDNKVESKVAENGLPLQDYNHPDYLKDKKVIWNEEDLLTFASGKISDVFGDDFAVIDTYSRRVMLPMPPYLLVSRVTELNAKTGEFKPSTITTEYDIPYNSWFATDGQIPWAVAVESGQCDLLLISYLGIDFENKGDYVYRLLDCTLTFLDDLPFEGQTLRYDIKINNYIRNGKNLLFFFSYECFVGDRMVLKMDNGCAGFFNDAELAEGQGIVYKQSEIEERNNRPRKYFTPLLNCDKTSFTKEELVALTKGDFVSCFNENYDPMGKNDSLRLPPEDILMLDRISKVDLTGGSSGIGFIEAEKDLMPKDWYFPCHFRDDEVLAGSLQAEGGGQLLRFFMLLLGMQRITKDARYQPVLDLPQKVRCRKEVPAKEGKLIYRMDVKDIGLTPEPYVVADLEIIYDGYVAVHFENLGLKLQEKGNETYIKKQKNMVNGIYVKPVDYPVLLNESQITEFALGPVSDCFGDEYKVYDGRTLSRQPNTDLQLISRVLSITGERHKFDNKPVITSEYDVPADAWYYKQNANAEMPYSVLMEIALQPCGFLGAYLGSTLSFPDKDLYFRNLDGDGEMIKRVDLRGKVITNKACLDSHTNLGGTVVQRYSYELFVDGEMFYKGKSSFGFFSKADLSSQAGLDQGQSKPSWIAENPQDSLSFNLDSLFGKMKLYKSVNAQSPNLHLAGDQLNLLDKATIVKDGGKYGKGYIHASRAILPKDWFFTCHFYQDPVMPGSLGVEAIHQAMQVFALQQGLADGMANVAFLQAGENHKTVWKYRGQILQDDPMMNLEVHIKSIENVNGKVNIVADCNLWKGELRIYEITDLALVIG</sequence>
<dbReference type="SMART" id="SM00827">
    <property type="entry name" value="PKS_AT"/>
    <property type="match status" value="1"/>
</dbReference>
<evidence type="ECO:0000256" key="4">
    <source>
        <dbReference type="ARBA" id="ARBA00022516"/>
    </source>
</evidence>
<dbReference type="InterPro" id="IPR020841">
    <property type="entry name" value="PKS_Beta-ketoAc_synthase_dom"/>
</dbReference>
<keyword evidence="5" id="KW-0597">Phosphoprotein</keyword>
<dbReference type="InterPro" id="IPR018201">
    <property type="entry name" value="Ketoacyl_synth_AS"/>
</dbReference>
<name>A0AAE3XMG3_9BACT</name>
<dbReference type="PANTHER" id="PTHR43074:SF1">
    <property type="entry name" value="BETA-KETOACYL SYNTHASE FAMILY PROTEIN-RELATED"/>
    <property type="match status" value="1"/>
</dbReference>
<dbReference type="Proteomes" id="UP001185092">
    <property type="component" value="Unassembled WGS sequence"/>
</dbReference>
<dbReference type="SMART" id="SM00825">
    <property type="entry name" value="PKS_KS"/>
    <property type="match status" value="1"/>
</dbReference>
<dbReference type="InterPro" id="IPR001227">
    <property type="entry name" value="Ac_transferase_dom_sf"/>
</dbReference>
<dbReference type="InterPro" id="IPR014030">
    <property type="entry name" value="Ketoacyl_synth_N"/>
</dbReference>
<dbReference type="SUPFAM" id="SSF52151">
    <property type="entry name" value="FabD/lysophospholipase-like"/>
    <property type="match status" value="1"/>
</dbReference>
<comment type="pathway">
    <text evidence="1">Lipid metabolism; fatty acid biosynthesis.</text>
</comment>
<evidence type="ECO:0000256" key="6">
    <source>
        <dbReference type="ARBA" id="ARBA00022679"/>
    </source>
</evidence>
<feature type="domain" description="Ketosynthase family 3 (KS3)" evidence="12">
    <location>
        <begin position="469"/>
        <end position="937"/>
    </location>
</feature>
<keyword evidence="6 11" id="KW-0808">Transferase</keyword>
<evidence type="ECO:0000256" key="11">
    <source>
        <dbReference type="RuleBase" id="RU003694"/>
    </source>
</evidence>
<dbReference type="InterPro" id="IPR016035">
    <property type="entry name" value="Acyl_Trfase/lysoPLipase"/>
</dbReference>
<dbReference type="GO" id="GO:0006633">
    <property type="term" value="P:fatty acid biosynthetic process"/>
    <property type="evidence" value="ECO:0007669"/>
    <property type="project" value="UniProtKB-KW"/>
</dbReference>
<evidence type="ECO:0000313" key="13">
    <source>
        <dbReference type="EMBL" id="MDR6239152.1"/>
    </source>
</evidence>
<proteinExistence type="inferred from homology"/>
<keyword evidence="14" id="KW-1185">Reference proteome</keyword>
<evidence type="ECO:0000259" key="12">
    <source>
        <dbReference type="PROSITE" id="PS52004"/>
    </source>
</evidence>
<keyword evidence="4" id="KW-0444">Lipid biosynthesis</keyword>
<dbReference type="InterPro" id="IPR052568">
    <property type="entry name" value="PKS-FAS_Synthase"/>
</dbReference>
<dbReference type="InterPro" id="IPR010083">
    <property type="entry name" value="FabA"/>
</dbReference>
<dbReference type="InterPro" id="IPR016039">
    <property type="entry name" value="Thiolase-like"/>
</dbReference>
<evidence type="ECO:0000256" key="3">
    <source>
        <dbReference type="ARBA" id="ARBA00022450"/>
    </source>
</evidence>
<dbReference type="EMBL" id="JAVDQD010000002">
    <property type="protein sequence ID" value="MDR6239152.1"/>
    <property type="molecule type" value="Genomic_DNA"/>
</dbReference>
<keyword evidence="9" id="KW-0275">Fatty acid biosynthesis</keyword>
<dbReference type="SUPFAM" id="SSF53901">
    <property type="entry name" value="Thiolase-like"/>
    <property type="match status" value="2"/>
</dbReference>
<evidence type="ECO:0000256" key="8">
    <source>
        <dbReference type="ARBA" id="ARBA00023098"/>
    </source>
</evidence>
<keyword evidence="3" id="KW-0596">Phosphopantetheine</keyword>
<comment type="similarity">
    <text evidence="11">Belongs to the thiolase-like superfamily. Beta-ketoacyl-ACP synthases family.</text>
</comment>
<dbReference type="InterPro" id="IPR014031">
    <property type="entry name" value="Ketoacyl_synth_C"/>
</dbReference>
<comment type="similarity">
    <text evidence="2">Belongs to the thioester dehydratase family. FabA subfamily.</text>
</comment>
<dbReference type="PROSITE" id="PS52004">
    <property type="entry name" value="KS3_2"/>
    <property type="match status" value="2"/>
</dbReference>
<dbReference type="RefSeq" id="WP_309938704.1">
    <property type="nucleotide sequence ID" value="NZ_AP025305.1"/>
</dbReference>
<dbReference type="Gene3D" id="3.40.366.10">
    <property type="entry name" value="Malonyl-Coenzyme A Acyl Carrier Protein, domain 2"/>
    <property type="match status" value="2"/>
</dbReference>
<dbReference type="SUPFAM" id="SSF54637">
    <property type="entry name" value="Thioesterase/thiol ester dehydrase-isomerase"/>
    <property type="match status" value="4"/>
</dbReference>
<dbReference type="GO" id="GO:0004315">
    <property type="term" value="F:3-oxoacyl-[acyl-carrier-protein] synthase activity"/>
    <property type="evidence" value="ECO:0007669"/>
    <property type="project" value="InterPro"/>
</dbReference>
<feature type="domain" description="Ketosynthase family 3 (KS3)" evidence="12">
    <location>
        <begin position="5"/>
        <end position="453"/>
    </location>
</feature>
<dbReference type="InterPro" id="IPR029069">
    <property type="entry name" value="HotDog_dom_sf"/>
</dbReference>
<gene>
    <name evidence="13" type="ORF">HNQ88_002189</name>
</gene>
<protein>
    <submittedName>
        <fullName evidence="13">PfaB family protein</fullName>
    </submittedName>
</protein>
<evidence type="ECO:0000256" key="9">
    <source>
        <dbReference type="ARBA" id="ARBA00023160"/>
    </source>
</evidence>
<dbReference type="PANTHER" id="PTHR43074">
    <property type="entry name" value="OMEGA-3 POLYUNSATURATED FATTY ACID SYNTHASE PFAB-RELATED"/>
    <property type="match status" value="1"/>
</dbReference>
<dbReference type="Pfam" id="PF07977">
    <property type="entry name" value="FabA"/>
    <property type="match status" value="2"/>
</dbReference>
<evidence type="ECO:0000256" key="10">
    <source>
        <dbReference type="ARBA" id="ARBA00023239"/>
    </source>
</evidence>
<dbReference type="CDD" id="cd01287">
    <property type="entry name" value="FabA"/>
    <property type="match status" value="1"/>
</dbReference>
<dbReference type="Gene3D" id="3.10.129.10">
    <property type="entry name" value="Hotdog Thioesterase"/>
    <property type="match status" value="4"/>
</dbReference>
<evidence type="ECO:0000313" key="14">
    <source>
        <dbReference type="Proteomes" id="UP001185092"/>
    </source>
</evidence>
<dbReference type="PROSITE" id="PS00606">
    <property type="entry name" value="KS3_1"/>
    <property type="match status" value="1"/>
</dbReference>
<reference evidence="13" key="1">
    <citation type="submission" date="2023-07" db="EMBL/GenBank/DDBJ databases">
        <title>Genomic Encyclopedia of Type Strains, Phase IV (KMG-IV): sequencing the most valuable type-strain genomes for metagenomic binning, comparative biology and taxonomic classification.</title>
        <authorList>
            <person name="Goeker M."/>
        </authorList>
    </citation>
    <scope>NUCLEOTIDE SEQUENCE</scope>
    <source>
        <strain evidence="13">DSM 26174</strain>
    </source>
</reference>
<organism evidence="13 14">
    <name type="scientific">Aureibacter tunicatorum</name>
    <dbReference type="NCBI Taxonomy" id="866807"/>
    <lineage>
        <taxon>Bacteria</taxon>
        <taxon>Pseudomonadati</taxon>
        <taxon>Bacteroidota</taxon>
        <taxon>Cytophagia</taxon>
        <taxon>Cytophagales</taxon>
        <taxon>Persicobacteraceae</taxon>
        <taxon>Aureibacter</taxon>
    </lineage>
</organism>
<accession>A0AAE3XMG3</accession>
<dbReference type="GO" id="GO:0005737">
    <property type="term" value="C:cytoplasm"/>
    <property type="evidence" value="ECO:0007669"/>
    <property type="project" value="InterPro"/>
</dbReference>
<comment type="caution">
    <text evidence="13">The sequence shown here is derived from an EMBL/GenBank/DDBJ whole genome shotgun (WGS) entry which is preliminary data.</text>
</comment>
<evidence type="ECO:0000256" key="7">
    <source>
        <dbReference type="ARBA" id="ARBA00022832"/>
    </source>
</evidence>
<keyword evidence="7" id="KW-0276">Fatty acid metabolism</keyword>
<dbReference type="InterPro" id="IPR014043">
    <property type="entry name" value="Acyl_transferase_dom"/>
</dbReference>
<evidence type="ECO:0000256" key="2">
    <source>
        <dbReference type="ARBA" id="ARBA00006714"/>
    </source>
</evidence>
<dbReference type="GO" id="GO:0019171">
    <property type="term" value="F:(3R)-hydroxyacyl-[acyl-carrier-protein] dehydratase activity"/>
    <property type="evidence" value="ECO:0007669"/>
    <property type="project" value="InterPro"/>
</dbReference>